<accession>A0ABU2L4L7</accession>
<feature type="transmembrane region" description="Helical" evidence="8">
    <location>
        <begin position="456"/>
        <end position="475"/>
    </location>
</feature>
<feature type="transmembrane region" description="Helical" evidence="8">
    <location>
        <begin position="12"/>
        <end position="35"/>
    </location>
</feature>
<feature type="transmembrane region" description="Helical" evidence="8">
    <location>
        <begin position="217"/>
        <end position="234"/>
    </location>
</feature>
<dbReference type="InterPro" id="IPR001958">
    <property type="entry name" value="Tet-R_TetA/multi-R_MdtG-like"/>
</dbReference>
<feature type="compositionally biased region" description="Low complexity" evidence="7">
    <location>
        <begin position="491"/>
        <end position="504"/>
    </location>
</feature>
<evidence type="ECO:0000256" key="8">
    <source>
        <dbReference type="SAM" id="Phobius"/>
    </source>
</evidence>
<dbReference type="SUPFAM" id="SSF103473">
    <property type="entry name" value="MFS general substrate transporter"/>
    <property type="match status" value="1"/>
</dbReference>
<evidence type="ECO:0000256" key="2">
    <source>
        <dbReference type="ARBA" id="ARBA00022448"/>
    </source>
</evidence>
<dbReference type="RefSeq" id="WP_311629410.1">
    <property type="nucleotide sequence ID" value="NZ_JAVREN010000006.1"/>
</dbReference>
<proteinExistence type="predicted"/>
<evidence type="ECO:0000256" key="6">
    <source>
        <dbReference type="ARBA" id="ARBA00023251"/>
    </source>
</evidence>
<reference evidence="11" key="1">
    <citation type="submission" date="2023-07" db="EMBL/GenBank/DDBJ databases">
        <title>30 novel species of actinomycetes from the DSMZ collection.</title>
        <authorList>
            <person name="Nouioui I."/>
        </authorList>
    </citation>
    <scope>NUCLEOTIDE SEQUENCE [LARGE SCALE GENOMIC DNA]</scope>
    <source>
        <strain evidence="11">DSM 44917</strain>
    </source>
</reference>
<feature type="transmembrane region" description="Helical" evidence="8">
    <location>
        <begin position="323"/>
        <end position="343"/>
    </location>
</feature>
<name>A0ABU2L4L7_9ACTN</name>
<organism evidence="10 11">
    <name type="scientific">Streptomyces boetiae</name>
    <dbReference type="NCBI Taxonomy" id="3075541"/>
    <lineage>
        <taxon>Bacteria</taxon>
        <taxon>Bacillati</taxon>
        <taxon>Actinomycetota</taxon>
        <taxon>Actinomycetes</taxon>
        <taxon>Kitasatosporales</taxon>
        <taxon>Streptomycetaceae</taxon>
        <taxon>Streptomyces</taxon>
    </lineage>
</organism>
<protein>
    <submittedName>
        <fullName evidence="10">MFS transporter</fullName>
    </submittedName>
</protein>
<feature type="domain" description="Major facilitator superfamily (MFS) profile" evidence="9">
    <location>
        <begin position="13"/>
        <end position="480"/>
    </location>
</feature>
<comment type="subcellular location">
    <subcellularLocation>
        <location evidence="1">Cell membrane</location>
        <topology evidence="1">Multi-pass membrane protein</topology>
    </subcellularLocation>
</comment>
<sequence length="504" mass="50729">MRTPAPAPRPGAVLTALLLTVGTYTVMQTMVIPALPVMTGELDTDTATAGWLITAFLLGSAVLTPVLGALGDRYGHRRMLLVTLGVYLAGTAAAALAPDVGTLIALRAVQGVSMATLPLSLAVIRQTMPPERMASSFGLTAAMLGGGAGAGLVLGGLIIDNASWRWMFAFLAALVSVAAWLVARLVPESPRPATGTGGAGNAGPAGPTNARGKGVDLPGALLLAGALALLLLGITQGTPWGWTSPGVLGLFAGSLLLFVLLIPVESRSPRPLVDLRLFAHPPLLVVNLAALLLGVVPFFFYVLLPRLFQTPGELAGYGHGLSVVQSGLLMLPSAAAVMLGGRLAPPLRARTGPRIPLAAALAVCAAGAVLTALWHRDAVAIAAWFCLIGLGVGCGLATLAELVAELVPPSEIAAGNGLNTVARTVGSALGGQLTAALLEANTAAGSAAPDGRAFTVSFWLAAGLAGGGIVLTAALRPRPYRPASPQPPPAGRAAAPSAVAAERP</sequence>
<feature type="compositionally biased region" description="Pro residues" evidence="7">
    <location>
        <begin position="480"/>
        <end position="490"/>
    </location>
</feature>
<dbReference type="InterPro" id="IPR036259">
    <property type="entry name" value="MFS_trans_sf"/>
</dbReference>
<keyword evidence="6" id="KW-0046">Antibiotic resistance</keyword>
<feature type="transmembrane region" description="Helical" evidence="8">
    <location>
        <begin position="164"/>
        <end position="183"/>
    </location>
</feature>
<keyword evidence="4 8" id="KW-1133">Transmembrane helix</keyword>
<keyword evidence="5 8" id="KW-0472">Membrane</keyword>
<keyword evidence="11" id="KW-1185">Reference proteome</keyword>
<dbReference type="Gene3D" id="1.20.1720.10">
    <property type="entry name" value="Multidrug resistance protein D"/>
    <property type="match status" value="1"/>
</dbReference>
<dbReference type="InterPro" id="IPR020846">
    <property type="entry name" value="MFS_dom"/>
</dbReference>
<evidence type="ECO:0000313" key="10">
    <source>
        <dbReference type="EMBL" id="MDT0306480.1"/>
    </source>
</evidence>
<feature type="transmembrane region" description="Helical" evidence="8">
    <location>
        <begin position="381"/>
        <end position="404"/>
    </location>
</feature>
<feature type="region of interest" description="Disordered" evidence="7">
    <location>
        <begin position="478"/>
        <end position="504"/>
    </location>
</feature>
<dbReference type="PANTHER" id="PTHR42718">
    <property type="entry name" value="MAJOR FACILITATOR SUPERFAMILY MULTIDRUG TRANSPORTER MFSC"/>
    <property type="match status" value="1"/>
</dbReference>
<dbReference type="PRINTS" id="PR01035">
    <property type="entry name" value="TCRTETA"/>
</dbReference>
<dbReference type="Pfam" id="PF07690">
    <property type="entry name" value="MFS_1"/>
    <property type="match status" value="1"/>
</dbReference>
<feature type="transmembrane region" description="Helical" evidence="8">
    <location>
        <begin position="355"/>
        <end position="375"/>
    </location>
</feature>
<evidence type="ECO:0000256" key="3">
    <source>
        <dbReference type="ARBA" id="ARBA00022692"/>
    </source>
</evidence>
<feature type="transmembrane region" description="Helical" evidence="8">
    <location>
        <begin position="47"/>
        <end position="67"/>
    </location>
</feature>
<dbReference type="PROSITE" id="PS50850">
    <property type="entry name" value="MFS"/>
    <property type="match status" value="1"/>
</dbReference>
<dbReference type="EMBL" id="JAVREN010000006">
    <property type="protein sequence ID" value="MDT0306480.1"/>
    <property type="molecule type" value="Genomic_DNA"/>
</dbReference>
<evidence type="ECO:0000256" key="4">
    <source>
        <dbReference type="ARBA" id="ARBA00022989"/>
    </source>
</evidence>
<evidence type="ECO:0000256" key="1">
    <source>
        <dbReference type="ARBA" id="ARBA00004651"/>
    </source>
</evidence>
<evidence type="ECO:0000313" key="11">
    <source>
        <dbReference type="Proteomes" id="UP001183388"/>
    </source>
</evidence>
<keyword evidence="3 8" id="KW-0812">Transmembrane</keyword>
<feature type="transmembrane region" description="Helical" evidence="8">
    <location>
        <begin position="283"/>
        <end position="303"/>
    </location>
</feature>
<evidence type="ECO:0000256" key="7">
    <source>
        <dbReference type="SAM" id="MobiDB-lite"/>
    </source>
</evidence>
<evidence type="ECO:0000259" key="9">
    <source>
        <dbReference type="PROSITE" id="PS50850"/>
    </source>
</evidence>
<gene>
    <name evidence="10" type="ORF">RM780_05840</name>
</gene>
<comment type="caution">
    <text evidence="10">The sequence shown here is derived from an EMBL/GenBank/DDBJ whole genome shotgun (WGS) entry which is preliminary data.</text>
</comment>
<dbReference type="Proteomes" id="UP001183388">
    <property type="component" value="Unassembled WGS sequence"/>
</dbReference>
<feature type="transmembrane region" description="Helical" evidence="8">
    <location>
        <begin position="79"/>
        <end position="98"/>
    </location>
</feature>
<dbReference type="Gene3D" id="1.20.1250.20">
    <property type="entry name" value="MFS general substrate transporter like domains"/>
    <property type="match status" value="1"/>
</dbReference>
<dbReference type="PANTHER" id="PTHR42718:SF9">
    <property type="entry name" value="MAJOR FACILITATOR SUPERFAMILY MULTIDRUG TRANSPORTER MFSC"/>
    <property type="match status" value="1"/>
</dbReference>
<feature type="transmembrane region" description="Helical" evidence="8">
    <location>
        <begin position="240"/>
        <end position="262"/>
    </location>
</feature>
<keyword evidence="2" id="KW-0813">Transport</keyword>
<evidence type="ECO:0000256" key="5">
    <source>
        <dbReference type="ARBA" id="ARBA00023136"/>
    </source>
</evidence>
<dbReference type="InterPro" id="IPR011701">
    <property type="entry name" value="MFS"/>
</dbReference>
<feature type="transmembrane region" description="Helical" evidence="8">
    <location>
        <begin position="136"/>
        <end position="158"/>
    </location>
</feature>